<dbReference type="PROSITE" id="PS50893">
    <property type="entry name" value="ABC_TRANSPORTER_2"/>
    <property type="match status" value="1"/>
</dbReference>
<dbReference type="InterPro" id="IPR003439">
    <property type="entry name" value="ABC_transporter-like_ATP-bd"/>
</dbReference>
<accession>A0ABW1JAL2</accession>
<dbReference type="RefSeq" id="WP_345716874.1">
    <property type="nucleotide sequence ID" value="NZ_BAABFP010000005.1"/>
</dbReference>
<reference evidence="7" key="1">
    <citation type="journal article" date="2019" name="Int. J. Syst. Evol. Microbiol.">
        <title>The Global Catalogue of Microorganisms (GCM) 10K type strain sequencing project: providing services to taxonomists for standard genome sequencing and annotation.</title>
        <authorList>
            <consortium name="The Broad Institute Genomics Platform"/>
            <consortium name="The Broad Institute Genome Sequencing Center for Infectious Disease"/>
            <person name="Wu L."/>
            <person name="Ma J."/>
        </authorList>
    </citation>
    <scope>NUCLEOTIDE SEQUENCE [LARGE SCALE GENOMIC DNA]</scope>
    <source>
        <strain evidence="7">KACC 14249</strain>
    </source>
</reference>
<evidence type="ECO:0000313" key="7">
    <source>
        <dbReference type="Proteomes" id="UP001596189"/>
    </source>
</evidence>
<dbReference type="PANTHER" id="PTHR43335:SF2">
    <property type="entry name" value="ABC TRANSPORTER, ATP-BINDING PROTEIN"/>
    <property type="match status" value="1"/>
</dbReference>
<evidence type="ECO:0000256" key="3">
    <source>
        <dbReference type="ARBA" id="ARBA00022741"/>
    </source>
</evidence>
<dbReference type="SMART" id="SM00382">
    <property type="entry name" value="AAA"/>
    <property type="match status" value="1"/>
</dbReference>
<keyword evidence="4 6" id="KW-0067">ATP-binding</keyword>
<proteinExistence type="inferred from homology"/>
<evidence type="ECO:0000256" key="1">
    <source>
        <dbReference type="ARBA" id="ARBA00005417"/>
    </source>
</evidence>
<evidence type="ECO:0000259" key="5">
    <source>
        <dbReference type="PROSITE" id="PS50893"/>
    </source>
</evidence>
<gene>
    <name evidence="6" type="ORF">ACFQDO_02590</name>
</gene>
<dbReference type="InterPro" id="IPR027417">
    <property type="entry name" value="P-loop_NTPase"/>
</dbReference>
<comment type="caution">
    <text evidence="6">The sequence shown here is derived from an EMBL/GenBank/DDBJ whole genome shotgun (WGS) entry which is preliminary data.</text>
</comment>
<evidence type="ECO:0000256" key="4">
    <source>
        <dbReference type="ARBA" id="ARBA00022840"/>
    </source>
</evidence>
<organism evidence="6 7">
    <name type="scientific">Angustibacter luteus</name>
    <dbReference type="NCBI Taxonomy" id="658456"/>
    <lineage>
        <taxon>Bacteria</taxon>
        <taxon>Bacillati</taxon>
        <taxon>Actinomycetota</taxon>
        <taxon>Actinomycetes</taxon>
        <taxon>Kineosporiales</taxon>
        <taxon>Kineosporiaceae</taxon>
    </lineage>
</organism>
<keyword evidence="3" id="KW-0547">Nucleotide-binding</keyword>
<dbReference type="EMBL" id="JBHSRD010000002">
    <property type="protein sequence ID" value="MFC6006007.1"/>
    <property type="molecule type" value="Genomic_DNA"/>
</dbReference>
<comment type="similarity">
    <text evidence="1">Belongs to the ABC transporter superfamily.</text>
</comment>
<keyword evidence="2" id="KW-0813">Transport</keyword>
<evidence type="ECO:0000313" key="6">
    <source>
        <dbReference type="EMBL" id="MFC6006007.1"/>
    </source>
</evidence>
<name>A0ABW1JAL2_9ACTN</name>
<feature type="domain" description="ABC transporter" evidence="5">
    <location>
        <begin position="7"/>
        <end position="237"/>
    </location>
</feature>
<sequence length="253" mass="26724">MSTAGSVRVEDVTFTYRRGFSLGPLSFTAGRGITGLMGPNGAGKTTLSRLVCGERRPDAGTITIGGVAVEPGRRGRHTKRLVGYVPQHLAFPPRARLVEVLHHAAWLREVPASARPAAVEAALAAVGLQDRAGARCRSLSGGMLRRLAVAQALVHSPPMLFLDEPTTGLDPGQRTAMRDHLSEIAGDRTIILATHLAEDVQVLADHVVVLGDGRPVFEGSVEALIAVEPHVRAGRSRIDAALETLLQPGVSGQ</sequence>
<evidence type="ECO:0000256" key="2">
    <source>
        <dbReference type="ARBA" id="ARBA00022448"/>
    </source>
</evidence>
<dbReference type="PROSITE" id="PS00211">
    <property type="entry name" value="ABC_TRANSPORTER_1"/>
    <property type="match status" value="1"/>
</dbReference>
<dbReference type="Proteomes" id="UP001596189">
    <property type="component" value="Unassembled WGS sequence"/>
</dbReference>
<protein>
    <submittedName>
        <fullName evidence="6">ABC transporter ATP-binding protein</fullName>
    </submittedName>
</protein>
<dbReference type="SUPFAM" id="SSF52540">
    <property type="entry name" value="P-loop containing nucleoside triphosphate hydrolases"/>
    <property type="match status" value="1"/>
</dbReference>
<dbReference type="GO" id="GO:0005524">
    <property type="term" value="F:ATP binding"/>
    <property type="evidence" value="ECO:0007669"/>
    <property type="project" value="UniProtKB-KW"/>
</dbReference>
<dbReference type="Pfam" id="PF00005">
    <property type="entry name" value="ABC_tran"/>
    <property type="match status" value="1"/>
</dbReference>
<dbReference type="PANTHER" id="PTHR43335">
    <property type="entry name" value="ABC TRANSPORTER, ATP-BINDING PROTEIN"/>
    <property type="match status" value="1"/>
</dbReference>
<keyword evidence="7" id="KW-1185">Reference proteome</keyword>
<dbReference type="InterPro" id="IPR017871">
    <property type="entry name" value="ABC_transporter-like_CS"/>
</dbReference>
<dbReference type="Gene3D" id="3.40.50.300">
    <property type="entry name" value="P-loop containing nucleotide triphosphate hydrolases"/>
    <property type="match status" value="1"/>
</dbReference>
<dbReference type="InterPro" id="IPR003593">
    <property type="entry name" value="AAA+_ATPase"/>
</dbReference>